<evidence type="ECO:0000313" key="4">
    <source>
        <dbReference type="Proteomes" id="UP000009047"/>
    </source>
</evidence>
<feature type="coiled-coil region" evidence="1">
    <location>
        <begin position="202"/>
        <end position="232"/>
    </location>
</feature>
<dbReference type="AlphaFoldDB" id="E1QLH0"/>
<dbReference type="STRING" id="644282.Deba_3052"/>
<keyword evidence="1" id="KW-0175">Coiled coil</keyword>
<evidence type="ECO:0000256" key="1">
    <source>
        <dbReference type="SAM" id="Coils"/>
    </source>
</evidence>
<keyword evidence="4" id="KW-1185">Reference proteome</keyword>
<feature type="transmembrane region" description="Helical" evidence="2">
    <location>
        <begin position="118"/>
        <end position="136"/>
    </location>
</feature>
<dbReference type="Proteomes" id="UP000009047">
    <property type="component" value="Chromosome"/>
</dbReference>
<dbReference type="EMBL" id="CP002085">
    <property type="protein sequence ID" value="ADK86405.1"/>
    <property type="molecule type" value="Genomic_DNA"/>
</dbReference>
<dbReference type="KEGG" id="dbr:Deba_3052"/>
<protein>
    <submittedName>
        <fullName evidence="3">Uncharacterized protein</fullName>
    </submittedName>
</protein>
<name>E1QLH0_DESB2</name>
<keyword evidence="2" id="KW-0812">Transmembrane</keyword>
<reference evidence="3 4" key="1">
    <citation type="journal article" date="2010" name="Stand. Genomic Sci.">
        <title>Complete genome sequence of Desulfarculus baarsii type strain (2st14).</title>
        <authorList>
            <person name="Sun H."/>
            <person name="Spring S."/>
            <person name="Lapidus A."/>
            <person name="Davenport K."/>
            <person name="Del Rio T.G."/>
            <person name="Tice H."/>
            <person name="Nolan M."/>
            <person name="Copeland A."/>
            <person name="Cheng J.F."/>
            <person name="Lucas S."/>
            <person name="Tapia R."/>
            <person name="Goodwin L."/>
            <person name="Pitluck S."/>
            <person name="Ivanova N."/>
            <person name="Pagani I."/>
            <person name="Mavromatis K."/>
            <person name="Ovchinnikova G."/>
            <person name="Pati A."/>
            <person name="Chen A."/>
            <person name="Palaniappan K."/>
            <person name="Hauser L."/>
            <person name="Chang Y.J."/>
            <person name="Jeffries C.D."/>
            <person name="Detter J.C."/>
            <person name="Han C."/>
            <person name="Rohde M."/>
            <person name="Brambilla E."/>
            <person name="Goker M."/>
            <person name="Woyke T."/>
            <person name="Bristow J."/>
            <person name="Eisen J.A."/>
            <person name="Markowitz V."/>
            <person name="Hugenholtz P."/>
            <person name="Kyrpides N.C."/>
            <person name="Klenk H.P."/>
            <person name="Land M."/>
        </authorList>
    </citation>
    <scope>NUCLEOTIDE SEQUENCE [LARGE SCALE GENOMIC DNA]</scope>
    <source>
        <strain evidence="4">ATCC 33931 / DSM 2075 / LMG 7858 / VKM B-1802 / 2st14</strain>
    </source>
</reference>
<evidence type="ECO:0000313" key="3">
    <source>
        <dbReference type="EMBL" id="ADK86405.1"/>
    </source>
</evidence>
<organism evidence="3 4">
    <name type="scientific">Desulfarculus baarsii (strain ATCC 33931 / DSM 2075 / LMG 7858 / VKM B-1802 / 2st14)</name>
    <dbReference type="NCBI Taxonomy" id="644282"/>
    <lineage>
        <taxon>Bacteria</taxon>
        <taxon>Pseudomonadati</taxon>
        <taxon>Thermodesulfobacteriota</taxon>
        <taxon>Desulfarculia</taxon>
        <taxon>Desulfarculales</taxon>
        <taxon>Desulfarculaceae</taxon>
        <taxon>Desulfarculus</taxon>
    </lineage>
</organism>
<dbReference type="RefSeq" id="WP_013259842.1">
    <property type="nucleotide sequence ID" value="NC_014365.1"/>
</dbReference>
<dbReference type="HOGENOM" id="CLU_936031_0_0_7"/>
<keyword evidence="2" id="KW-1133">Transmembrane helix</keyword>
<accession>E1QLH0</accession>
<feature type="transmembrane region" description="Helical" evidence="2">
    <location>
        <begin position="143"/>
        <end position="161"/>
    </location>
</feature>
<feature type="transmembrane region" description="Helical" evidence="2">
    <location>
        <begin position="62"/>
        <end position="83"/>
    </location>
</feature>
<feature type="transmembrane region" description="Helical" evidence="2">
    <location>
        <begin position="95"/>
        <end position="112"/>
    </location>
</feature>
<feature type="transmembrane region" description="Helical" evidence="2">
    <location>
        <begin position="167"/>
        <end position="188"/>
    </location>
</feature>
<gene>
    <name evidence="3" type="ordered locus">Deba_3052</name>
</gene>
<sequence>MKHPLSRLGLAQVDLGELEGQYRRAHFRQDYLLAMAGLAIFAASTALLSVNDFQFIGPTPTAFALLAGRIALIAWTIWLAVTFRRGDDYARFDRCLVWCGLFGVTLVAVMRLTRPLDYLHNFAAEAAFALILFLMFRMRRPWLALAPTYLGLSGLLTLWFWKTSPSLPPLVAISLSLVVAMAGGYAMACWAENLRRRQFLTQRAEAQARRQLERTVEELRQAQAEVRALSGLLPICANCKKIRDDSGYWQQIESYISAHTQAQFTHGLCPECIAKLYPQLGRGKAGADKKN</sequence>
<keyword evidence="2" id="KW-0472">Membrane</keyword>
<evidence type="ECO:0000256" key="2">
    <source>
        <dbReference type="SAM" id="Phobius"/>
    </source>
</evidence>
<proteinExistence type="predicted"/>
<dbReference type="eggNOG" id="COG4191">
    <property type="taxonomic scope" value="Bacteria"/>
</dbReference>
<feature type="transmembrane region" description="Helical" evidence="2">
    <location>
        <begin position="31"/>
        <end position="50"/>
    </location>
</feature>